<dbReference type="GO" id="GO:0005886">
    <property type="term" value="C:plasma membrane"/>
    <property type="evidence" value="ECO:0007669"/>
    <property type="project" value="UniProtKB-SubCell"/>
</dbReference>
<sequence length="146" mass="16131">MINRMSDHNSELKSEMNIVPMIDVLLVLLIVFMIASPQISSSVEVNLPKTSVEQSSVEQNQDTVIVVTMSKDDGIYITNAALGILDEPKSPKELVLELTTINKTNQNAKVYLKADKETPYKKIMFGLELVKSSGFEDVNLVSEGAE</sequence>
<keyword evidence="7" id="KW-0653">Protein transport</keyword>
<evidence type="ECO:0000256" key="7">
    <source>
        <dbReference type="RuleBase" id="RU003879"/>
    </source>
</evidence>
<comment type="similarity">
    <text evidence="2 7">Belongs to the ExbD/TolR family.</text>
</comment>
<evidence type="ECO:0000256" key="1">
    <source>
        <dbReference type="ARBA" id="ARBA00004162"/>
    </source>
</evidence>
<organism evidence="8 9">
    <name type="scientific">Vibrio parahaemolyticus</name>
    <dbReference type="NCBI Taxonomy" id="670"/>
    <lineage>
        <taxon>Bacteria</taxon>
        <taxon>Pseudomonadati</taxon>
        <taxon>Pseudomonadota</taxon>
        <taxon>Gammaproteobacteria</taxon>
        <taxon>Vibrionales</taxon>
        <taxon>Vibrionaceae</taxon>
        <taxon>Vibrio</taxon>
    </lineage>
</organism>
<dbReference type="Proteomes" id="UP001253193">
    <property type="component" value="Unassembled WGS sequence"/>
</dbReference>
<evidence type="ECO:0000313" key="8">
    <source>
        <dbReference type="EMBL" id="MDS1820815.1"/>
    </source>
</evidence>
<dbReference type="GO" id="GO:0015031">
    <property type="term" value="P:protein transport"/>
    <property type="evidence" value="ECO:0007669"/>
    <property type="project" value="UniProtKB-KW"/>
</dbReference>
<gene>
    <name evidence="8" type="ORF">QX249_09125</name>
</gene>
<dbReference type="RefSeq" id="WP_311019595.1">
    <property type="nucleotide sequence ID" value="NZ_JAUHGG010000003.1"/>
</dbReference>
<dbReference type="PANTHER" id="PTHR30558">
    <property type="entry name" value="EXBD MEMBRANE COMPONENT OF PMF-DRIVEN MACROMOLECULE IMPORT SYSTEM"/>
    <property type="match status" value="1"/>
</dbReference>
<evidence type="ECO:0000256" key="2">
    <source>
        <dbReference type="ARBA" id="ARBA00005811"/>
    </source>
</evidence>
<reference evidence="8" key="1">
    <citation type="submission" date="2023-06" db="EMBL/GenBank/DDBJ databases">
        <title>Genomic Diversity of Vibrio spp. and Metagenomic Analysis of Pathogens in Florida Gulf Coastal Waters Following Hurricane Ian.</title>
        <authorList>
            <person name="Brumfield K.D."/>
        </authorList>
    </citation>
    <scope>NUCLEOTIDE SEQUENCE</scope>
    <source>
        <strain evidence="8">WBS2B-138</strain>
    </source>
</reference>
<evidence type="ECO:0000256" key="6">
    <source>
        <dbReference type="ARBA" id="ARBA00023136"/>
    </source>
</evidence>
<name>A0AAW8Q0K7_VIBPH</name>
<evidence type="ECO:0000256" key="4">
    <source>
        <dbReference type="ARBA" id="ARBA00022692"/>
    </source>
</evidence>
<proteinExistence type="inferred from homology"/>
<dbReference type="PANTHER" id="PTHR30558:SF7">
    <property type="entry name" value="TOL-PAL SYSTEM PROTEIN TOLR"/>
    <property type="match status" value="1"/>
</dbReference>
<comment type="subcellular location">
    <subcellularLocation>
        <location evidence="1">Cell membrane</location>
        <topology evidence="1">Single-pass membrane protein</topology>
    </subcellularLocation>
    <subcellularLocation>
        <location evidence="7">Cell membrane</location>
        <topology evidence="7">Single-pass type II membrane protein</topology>
    </subcellularLocation>
</comment>
<dbReference type="Pfam" id="PF02472">
    <property type="entry name" value="ExbD"/>
    <property type="match status" value="1"/>
</dbReference>
<evidence type="ECO:0000256" key="5">
    <source>
        <dbReference type="ARBA" id="ARBA00022989"/>
    </source>
</evidence>
<protein>
    <submittedName>
        <fullName evidence="8">Biopolymer transporter ExbD</fullName>
    </submittedName>
</protein>
<keyword evidence="4 7" id="KW-0812">Transmembrane</keyword>
<keyword evidence="3" id="KW-1003">Cell membrane</keyword>
<comment type="caution">
    <text evidence="8">The sequence shown here is derived from an EMBL/GenBank/DDBJ whole genome shotgun (WGS) entry which is preliminary data.</text>
</comment>
<dbReference type="AlphaFoldDB" id="A0AAW8Q0K7"/>
<keyword evidence="7" id="KW-0813">Transport</keyword>
<dbReference type="Gene3D" id="3.30.420.270">
    <property type="match status" value="1"/>
</dbReference>
<dbReference type="EMBL" id="JAUHGG010000003">
    <property type="protein sequence ID" value="MDS1820815.1"/>
    <property type="molecule type" value="Genomic_DNA"/>
</dbReference>
<keyword evidence="6" id="KW-0472">Membrane</keyword>
<dbReference type="InterPro" id="IPR003400">
    <property type="entry name" value="ExbD"/>
</dbReference>
<evidence type="ECO:0000313" key="9">
    <source>
        <dbReference type="Proteomes" id="UP001253193"/>
    </source>
</evidence>
<dbReference type="GO" id="GO:0022857">
    <property type="term" value="F:transmembrane transporter activity"/>
    <property type="evidence" value="ECO:0007669"/>
    <property type="project" value="InterPro"/>
</dbReference>
<accession>A0AAW8Q0K7</accession>
<evidence type="ECO:0000256" key="3">
    <source>
        <dbReference type="ARBA" id="ARBA00022475"/>
    </source>
</evidence>
<keyword evidence="5" id="KW-1133">Transmembrane helix</keyword>